<dbReference type="PROSITE" id="PS00257">
    <property type="entry name" value="BOMBESIN"/>
    <property type="match status" value="1"/>
</dbReference>
<dbReference type="Proteomes" id="UP001190640">
    <property type="component" value="Chromosome 8"/>
</dbReference>
<keyword evidence="8" id="KW-0027">Amidation</keyword>
<keyword evidence="9" id="KW-0968">Cytoplasmic vesicle</keyword>
<organism evidence="10 11">
    <name type="scientific">Eublepharis macularius</name>
    <name type="common">Leopard gecko</name>
    <name type="synonym">Cyrtodactylus macularius</name>
    <dbReference type="NCBI Taxonomy" id="481883"/>
    <lineage>
        <taxon>Eukaryota</taxon>
        <taxon>Metazoa</taxon>
        <taxon>Chordata</taxon>
        <taxon>Craniata</taxon>
        <taxon>Vertebrata</taxon>
        <taxon>Euteleostomi</taxon>
        <taxon>Lepidosauria</taxon>
        <taxon>Squamata</taxon>
        <taxon>Bifurcata</taxon>
        <taxon>Gekkota</taxon>
        <taxon>Eublepharidae</taxon>
        <taxon>Eublepharinae</taxon>
        <taxon>Eublepharis</taxon>
    </lineage>
</organism>
<name>A0AA97JRF8_EUBMA</name>
<accession>A0AA97JRF8</accession>
<evidence type="ECO:0000256" key="8">
    <source>
        <dbReference type="ARBA" id="ARBA00022815"/>
    </source>
</evidence>
<protein>
    <recommendedName>
        <fullName evidence="4">Gastrin-releasing peptide</fullName>
    </recommendedName>
</protein>
<dbReference type="GeneID" id="129334249"/>
<keyword evidence="10" id="KW-1185">Reference proteome</keyword>
<keyword evidence="6" id="KW-0165">Cleavage on pair of basic residues</keyword>
<sequence length="114" mass="13272">MAKIYPRGSHWAVGHFMGKKSTGEFPYMYEEPNKAAFSLLPDDVKRLEEDPHWEEMVKRFLRLVEGNDNRSAQVLREELPFSTNTAWEAEDNSSLKDMMDYLLQATERKESSPS</sequence>
<keyword evidence="7" id="KW-0732">Signal</keyword>
<evidence type="ECO:0000256" key="2">
    <source>
        <dbReference type="ARBA" id="ARBA00004613"/>
    </source>
</evidence>
<dbReference type="GO" id="GO:0031410">
    <property type="term" value="C:cytoplasmic vesicle"/>
    <property type="evidence" value="ECO:0007669"/>
    <property type="project" value="UniProtKB-SubCell"/>
</dbReference>
<dbReference type="Pfam" id="PF02044">
    <property type="entry name" value="Bombesin"/>
    <property type="match status" value="1"/>
</dbReference>
<dbReference type="RefSeq" id="XP_054842166.1">
    <property type="nucleotide sequence ID" value="XM_054986191.1"/>
</dbReference>
<dbReference type="KEGG" id="emc:129334249"/>
<reference evidence="11" key="1">
    <citation type="submission" date="2025-08" db="UniProtKB">
        <authorList>
            <consortium name="RefSeq"/>
        </authorList>
    </citation>
    <scope>IDENTIFICATION</scope>
    <source>
        <tissue evidence="11">Blood</tissue>
    </source>
</reference>
<evidence type="ECO:0000256" key="3">
    <source>
        <dbReference type="ARBA" id="ARBA00010012"/>
    </source>
</evidence>
<evidence type="ECO:0000256" key="4">
    <source>
        <dbReference type="ARBA" id="ARBA00016270"/>
    </source>
</evidence>
<evidence type="ECO:0000256" key="5">
    <source>
        <dbReference type="ARBA" id="ARBA00022525"/>
    </source>
</evidence>
<evidence type="ECO:0000256" key="7">
    <source>
        <dbReference type="ARBA" id="ARBA00022729"/>
    </source>
</evidence>
<comment type="similarity">
    <text evidence="3">Belongs to the bombesin/neuromedin-B/ranatensin family.</text>
</comment>
<gene>
    <name evidence="11" type="primary">GRP</name>
</gene>
<evidence type="ECO:0000313" key="10">
    <source>
        <dbReference type="Proteomes" id="UP001190640"/>
    </source>
</evidence>
<evidence type="ECO:0000256" key="1">
    <source>
        <dbReference type="ARBA" id="ARBA00004263"/>
    </source>
</evidence>
<dbReference type="CTD" id="2922"/>
<dbReference type="PANTHER" id="PTHR16866:SF2">
    <property type="entry name" value="GASTRIN-RELEASING PEPTIDE"/>
    <property type="match status" value="1"/>
</dbReference>
<dbReference type="GO" id="GO:0007218">
    <property type="term" value="P:neuropeptide signaling pathway"/>
    <property type="evidence" value="ECO:0007669"/>
    <property type="project" value="InterPro"/>
</dbReference>
<keyword evidence="5" id="KW-0964">Secreted</keyword>
<proteinExistence type="inferred from homology"/>
<dbReference type="InterPro" id="IPR000874">
    <property type="entry name" value="Bombesin"/>
</dbReference>
<evidence type="ECO:0000256" key="9">
    <source>
        <dbReference type="ARBA" id="ARBA00023329"/>
    </source>
</evidence>
<comment type="subcellular location">
    <subcellularLocation>
        <location evidence="1">Cytoplasmic vesicle</location>
        <location evidence="1">Secretory vesicle lumen</location>
    </subcellularLocation>
    <subcellularLocation>
        <location evidence="2">Secreted</location>
    </subcellularLocation>
</comment>
<evidence type="ECO:0000256" key="6">
    <source>
        <dbReference type="ARBA" id="ARBA00022685"/>
    </source>
</evidence>
<evidence type="ECO:0000313" key="11">
    <source>
        <dbReference type="RefSeq" id="XP_054842166.1"/>
    </source>
</evidence>
<dbReference type="AlphaFoldDB" id="A0AA97JRF8"/>
<dbReference type="GO" id="GO:0005184">
    <property type="term" value="F:neuropeptide hormone activity"/>
    <property type="evidence" value="ECO:0007669"/>
    <property type="project" value="TreeGrafter"/>
</dbReference>
<dbReference type="PANTHER" id="PTHR16866">
    <property type="entry name" value="GASTRIN-RELEASING PEPTIDE"/>
    <property type="match status" value="1"/>
</dbReference>
<dbReference type="GO" id="GO:0005615">
    <property type="term" value="C:extracellular space"/>
    <property type="evidence" value="ECO:0007669"/>
    <property type="project" value="TreeGrafter"/>
</dbReference>